<dbReference type="Gene3D" id="3.40.50.300">
    <property type="entry name" value="P-loop containing nucleotide triphosphate hydrolases"/>
    <property type="match status" value="1"/>
</dbReference>
<organism evidence="2 3">
    <name type="scientific">Candidatus Giovannonibacteria bacterium GW2011_GWB1_47_6b</name>
    <dbReference type="NCBI Taxonomy" id="1618655"/>
    <lineage>
        <taxon>Bacteria</taxon>
        <taxon>Candidatus Giovannoniibacteriota</taxon>
    </lineage>
</organism>
<dbReference type="AlphaFoldDB" id="A0A0G1T4J3"/>
<dbReference type="GO" id="GO:0035091">
    <property type="term" value="F:phosphatidylinositol binding"/>
    <property type="evidence" value="ECO:0007669"/>
    <property type="project" value="TreeGrafter"/>
</dbReference>
<dbReference type="PANTHER" id="PTHR34932">
    <property type="entry name" value="TRPL TRANSLOCATION DEFECT PROTEIN 14"/>
    <property type="match status" value="1"/>
</dbReference>
<reference evidence="2 3" key="1">
    <citation type="journal article" date="2015" name="Nature">
        <title>rRNA introns, odd ribosomes, and small enigmatic genomes across a large radiation of phyla.</title>
        <authorList>
            <person name="Brown C.T."/>
            <person name="Hug L.A."/>
            <person name="Thomas B.C."/>
            <person name="Sharon I."/>
            <person name="Castelle C.J."/>
            <person name="Singh A."/>
            <person name="Wilkins M.J."/>
            <person name="Williams K.H."/>
            <person name="Banfield J.F."/>
        </authorList>
    </citation>
    <scope>NUCLEOTIDE SEQUENCE [LARGE SCALE GENOMIC DNA]</scope>
</reference>
<accession>A0A0G1T4J3</accession>
<name>A0A0G1T4J3_9BACT</name>
<dbReference type="PATRIC" id="fig|1618655.3.peg.304"/>
<evidence type="ECO:0000313" key="3">
    <source>
        <dbReference type="Proteomes" id="UP000034682"/>
    </source>
</evidence>
<dbReference type="Gene3D" id="2.40.320.10">
    <property type="entry name" value="Hypothetical Protein Pfu-838710-001"/>
    <property type="match status" value="1"/>
</dbReference>
<dbReference type="InterPro" id="IPR038727">
    <property type="entry name" value="NadR/Ttd14_AAA_dom"/>
</dbReference>
<dbReference type="Pfam" id="PF13521">
    <property type="entry name" value="AAA_28"/>
    <property type="match status" value="1"/>
</dbReference>
<proteinExistence type="predicted"/>
<dbReference type="PANTHER" id="PTHR34932:SF1">
    <property type="entry name" value="TRPL TRANSLOCATION DEFECT PROTEIN 14"/>
    <property type="match status" value="1"/>
</dbReference>
<dbReference type="Proteomes" id="UP000034682">
    <property type="component" value="Unassembled WGS sequence"/>
</dbReference>
<comment type="caution">
    <text evidence="2">The sequence shown here is derived from an EMBL/GenBank/DDBJ whole genome shotgun (WGS) entry which is preliminary data.</text>
</comment>
<dbReference type="GO" id="GO:0005525">
    <property type="term" value="F:GTP binding"/>
    <property type="evidence" value="ECO:0007669"/>
    <property type="project" value="TreeGrafter"/>
</dbReference>
<gene>
    <name evidence="2" type="ORF">UY02_C0013G0002</name>
</gene>
<dbReference type="SUPFAM" id="SSF55154">
    <property type="entry name" value="CYTH-like phosphatases"/>
    <property type="match status" value="1"/>
</dbReference>
<evidence type="ECO:0000259" key="1">
    <source>
        <dbReference type="SMART" id="SM01118"/>
    </source>
</evidence>
<dbReference type="EMBL" id="LCOK01000013">
    <property type="protein sequence ID" value="KKU76746.1"/>
    <property type="molecule type" value="Genomic_DNA"/>
</dbReference>
<feature type="domain" description="CYTH" evidence="1">
    <location>
        <begin position="205"/>
        <end position="366"/>
    </location>
</feature>
<protein>
    <recommendedName>
        <fullName evidence="1">CYTH domain-containing protein</fullName>
    </recommendedName>
</protein>
<dbReference type="InterPro" id="IPR053227">
    <property type="entry name" value="TRPL-trafficking_regulator"/>
</dbReference>
<dbReference type="InterPro" id="IPR023577">
    <property type="entry name" value="CYTH_domain"/>
</dbReference>
<dbReference type="SMART" id="SM01118">
    <property type="entry name" value="CYTH"/>
    <property type="match status" value="1"/>
</dbReference>
<dbReference type="InterPro" id="IPR033469">
    <property type="entry name" value="CYTH-like_dom_sf"/>
</dbReference>
<sequence length="368" mass="42850">MKRIVLTGGPCAGKTTALSYLQKKLSERGVSVVMVPEVPTMVINAGIDPTKLDPEQHRRFEELLLRTQIRFENDIFATVARIKNGKKTVMICDRGCMDMSAYMTEQLFERVLSDNGFNRVSLRDRRYDAVFHLVSVAVDKPKCYNLDNTARLEQSVEEARKVDERTKNVWLGHPHLRVIDNSTDLEGKLKRLLDAILKAIGIPTETETERKFLIHDFTGEIPVPHREVFIQQFYVKGEDGRVRYRARNEVDGMVDEAVFYRTEKSPTDSAMSRIEIERQIPYVEYYRARQLRDPRLDVIEKYRCCFLWHNQYFELDSFIKPERHRGLKMLEIELTAETDPVSLPGWLGKVTEVTEDPRFRNSHLAKRP</sequence>
<evidence type="ECO:0000313" key="2">
    <source>
        <dbReference type="EMBL" id="KKU76746.1"/>
    </source>
</evidence>
<dbReference type="SUPFAM" id="SSF52540">
    <property type="entry name" value="P-loop containing nucleoside triphosphate hydrolases"/>
    <property type="match status" value="1"/>
</dbReference>
<dbReference type="InterPro" id="IPR027417">
    <property type="entry name" value="P-loop_NTPase"/>
</dbReference>
<dbReference type="GO" id="GO:0070300">
    <property type="term" value="F:phosphatidic acid binding"/>
    <property type="evidence" value="ECO:0007669"/>
    <property type="project" value="TreeGrafter"/>
</dbReference>